<dbReference type="PaxDb" id="1123384-AJ81_09730"/>
<feature type="domain" description="HTH tetR-type" evidence="3">
    <location>
        <begin position="209"/>
        <end position="269"/>
    </location>
</feature>
<dbReference type="Gene3D" id="1.10.357.10">
    <property type="entry name" value="Tetracycline Repressor, domain 2"/>
    <property type="match status" value="2"/>
</dbReference>
<dbReference type="OrthoDB" id="9812993at2"/>
<dbReference type="SUPFAM" id="SSF46689">
    <property type="entry name" value="Homeodomain-like"/>
    <property type="match status" value="2"/>
</dbReference>
<evidence type="ECO:0000259" key="3">
    <source>
        <dbReference type="PROSITE" id="PS50977"/>
    </source>
</evidence>
<accession>A0A0X1KT66</accession>
<protein>
    <submittedName>
        <fullName evidence="4">TetR family transcriptional regulator</fullName>
    </submittedName>
</protein>
<dbReference type="PRINTS" id="PR00455">
    <property type="entry name" value="HTHTETR"/>
</dbReference>
<dbReference type="AlphaFoldDB" id="A0A0X1KT66"/>
<dbReference type="InterPro" id="IPR009057">
    <property type="entry name" value="Homeodomain-like_sf"/>
</dbReference>
<dbReference type="PANTHER" id="PTHR43479:SF11">
    <property type="entry name" value="ACREF_ENVCD OPERON REPRESSOR-RELATED"/>
    <property type="match status" value="1"/>
</dbReference>
<dbReference type="STRING" id="1123384.AJ81_09730"/>
<dbReference type="PROSITE" id="PS50977">
    <property type="entry name" value="HTH_TETR_2"/>
    <property type="match status" value="2"/>
</dbReference>
<dbReference type="InterPro" id="IPR050624">
    <property type="entry name" value="HTH-type_Tx_Regulator"/>
</dbReference>
<dbReference type="KEGG" id="phy:AJ81_09730"/>
<reference evidence="4 5" key="1">
    <citation type="submission" date="2014-01" db="EMBL/GenBank/DDBJ databases">
        <title>Genome sequencing of Thermotog hypogea.</title>
        <authorList>
            <person name="Zhang X."/>
            <person name="Alvare G."/>
            <person name="Fristensky B."/>
            <person name="Chen L."/>
            <person name="Suen T."/>
            <person name="Chen Q."/>
            <person name="Ma K."/>
        </authorList>
    </citation>
    <scope>NUCLEOTIDE SEQUENCE [LARGE SCALE GENOMIC DNA]</scope>
    <source>
        <strain evidence="4 5">DSM 11164</strain>
    </source>
</reference>
<gene>
    <name evidence="4" type="ORF">AJ81_09730</name>
</gene>
<keyword evidence="1 2" id="KW-0238">DNA-binding</keyword>
<dbReference type="PANTHER" id="PTHR43479">
    <property type="entry name" value="ACREF/ENVCD OPERON REPRESSOR-RELATED"/>
    <property type="match status" value="1"/>
</dbReference>
<feature type="DNA-binding region" description="H-T-H motif" evidence="2">
    <location>
        <begin position="232"/>
        <end position="251"/>
    </location>
</feature>
<evidence type="ECO:0000313" key="5">
    <source>
        <dbReference type="Proteomes" id="UP000077469"/>
    </source>
</evidence>
<dbReference type="Proteomes" id="UP000077469">
    <property type="component" value="Chromosome"/>
</dbReference>
<name>A0A0X1KT66_9THEM</name>
<evidence type="ECO:0000256" key="1">
    <source>
        <dbReference type="ARBA" id="ARBA00023125"/>
    </source>
</evidence>
<sequence length="404" mass="46655">MRRDPKRSDGKKTFSDLLRSALELFATRGYHGVSIPMISRRANVKPSTFYQYFSSKDAVYEKLIEEAFELFSDGMNNIDDSDSYRIVESFIRSYAKFFSNHFLHFRILHEAVYLKRNLRRKLEQILRSRVIEKLLPNADEKEVRVAGWFVTGPIRFAGIFKSLSGERVIEESTVRDFTEFIVNGVDPNDHVLDERVFNVDVKPLAVETSSTKAKLLQAAERLFGKYGYRNTMISDITKSAGVAAGTFYVYFESKESILEELVMSTNRNLRLTIASVIKNFTDRRDAEIAGYNAFLRFFLNHSNMYLVVRQAEFFNPNISRNYYDKIFASYLPPLNRAIELKMIKPLKPENLAIGLMGIGHFMGEDLVVYSKTSPDQIKDYLSLLSEYLLKGIQKKGEKESNRKK</sequence>
<organism evidence="4 5">
    <name type="scientific">Pseudothermotoga hypogea DSM 11164 = NBRC 106472</name>
    <dbReference type="NCBI Taxonomy" id="1123384"/>
    <lineage>
        <taxon>Bacteria</taxon>
        <taxon>Thermotogati</taxon>
        <taxon>Thermotogota</taxon>
        <taxon>Thermotogae</taxon>
        <taxon>Thermotogales</taxon>
        <taxon>Thermotogaceae</taxon>
        <taxon>Pseudothermotoga</taxon>
    </lineage>
</organism>
<keyword evidence="5" id="KW-1185">Reference proteome</keyword>
<feature type="domain" description="HTH tetR-type" evidence="3">
    <location>
        <begin position="11"/>
        <end position="71"/>
    </location>
</feature>
<evidence type="ECO:0000256" key="2">
    <source>
        <dbReference type="PROSITE-ProRule" id="PRU00335"/>
    </source>
</evidence>
<dbReference type="Pfam" id="PF00440">
    <property type="entry name" value="TetR_N"/>
    <property type="match status" value="2"/>
</dbReference>
<dbReference type="GO" id="GO:0003677">
    <property type="term" value="F:DNA binding"/>
    <property type="evidence" value="ECO:0007669"/>
    <property type="project" value="UniProtKB-UniRule"/>
</dbReference>
<dbReference type="InterPro" id="IPR001647">
    <property type="entry name" value="HTH_TetR"/>
</dbReference>
<dbReference type="RefSeq" id="WP_031502524.1">
    <property type="nucleotide sequence ID" value="NC_022795.1"/>
</dbReference>
<dbReference type="EMBL" id="CP007141">
    <property type="protein sequence ID" value="AJC74413.1"/>
    <property type="molecule type" value="Genomic_DNA"/>
</dbReference>
<feature type="DNA-binding region" description="H-T-H motif" evidence="2">
    <location>
        <begin position="34"/>
        <end position="53"/>
    </location>
</feature>
<dbReference type="PATRIC" id="fig|1123384.7.peg.1958"/>
<evidence type="ECO:0000313" key="4">
    <source>
        <dbReference type="EMBL" id="AJC74413.1"/>
    </source>
</evidence>
<proteinExistence type="predicted"/>